<sequence length="547" mass="59336">MTLHRPAPAWLTDAVLYQIYPQSYADSDGDGIGDFAGITAHLDHLAWLGVDAVWLNPCFASPFLDAGYDVSDYLTVAPRYGTSEDLANLVDQARRRGIRVMLDLVAGHTSDRHPWFTAAAADPDDHRYIWTDGTEVAPPARFVRSPGSRPGAYLPNFFDAQPALNFGYGRTDPAEPWRQGPHADGPRANRAELRRIMDHWLGLGLSGFRVDMAYSLVKDDPGRRETARLWTELRHWLDRAHPDAALLAEWGDPAASVAAGFHADFFLQFGGPTDGRPLRSLWHNGHGTDQSSWPPADCYFDAEAKGSPRPFLDAWQEGARDLGGNGLIALPTANHDFSRLACGPRTAEQLPCAFAFQLTWPTLPAIYYGDEIGMRYVPGLPDHEGSVLGPHYNRAGCRTPMQWEPGPGAGFSTASAERYYLPLDPAADRPDVAGQRADEQSLLHTVRRLIALRRAFPELGPRGSVEILHDGYPLVHLRGGRYLVTVNPGREEASVALAAADGGTAAALRAGRARLLEGDGVALGPASVTAAGFGWAVHDLGGPGPVS</sequence>
<organism evidence="3 4">
    <name type="scientific">Kitasatospora paranensis</name>
    <dbReference type="NCBI Taxonomy" id="258053"/>
    <lineage>
        <taxon>Bacteria</taxon>
        <taxon>Bacillati</taxon>
        <taxon>Actinomycetota</taxon>
        <taxon>Actinomycetes</taxon>
        <taxon>Kitasatosporales</taxon>
        <taxon>Streptomycetaceae</taxon>
        <taxon>Kitasatospora</taxon>
    </lineage>
</organism>
<dbReference type="SUPFAM" id="SSF51445">
    <property type="entry name" value="(Trans)glycosidases"/>
    <property type="match status" value="1"/>
</dbReference>
<evidence type="ECO:0000259" key="2">
    <source>
        <dbReference type="SMART" id="SM00642"/>
    </source>
</evidence>
<evidence type="ECO:0000313" key="3">
    <source>
        <dbReference type="EMBL" id="MFC7179730.1"/>
    </source>
</evidence>
<dbReference type="Pfam" id="PF00128">
    <property type="entry name" value="Alpha-amylase"/>
    <property type="match status" value="2"/>
</dbReference>
<dbReference type="RefSeq" id="WP_345709095.1">
    <property type="nucleotide sequence ID" value="NZ_BAABKV010000001.1"/>
</dbReference>
<keyword evidence="3" id="KW-0378">Hydrolase</keyword>
<evidence type="ECO:0000313" key="4">
    <source>
        <dbReference type="Proteomes" id="UP001596435"/>
    </source>
</evidence>
<dbReference type="PANTHER" id="PTHR10357:SF179">
    <property type="entry name" value="NEUTRAL AND BASIC AMINO ACID TRANSPORT PROTEIN RBAT"/>
    <property type="match status" value="1"/>
</dbReference>
<protein>
    <submittedName>
        <fullName evidence="3">Alpha-amylase family glycosyl hydrolase</fullName>
    </submittedName>
</protein>
<dbReference type="Proteomes" id="UP001596435">
    <property type="component" value="Unassembled WGS sequence"/>
</dbReference>
<comment type="similarity">
    <text evidence="1">Belongs to the glycosyl hydrolase 13 family.</text>
</comment>
<dbReference type="EMBL" id="JBHTAJ010000013">
    <property type="protein sequence ID" value="MFC7179730.1"/>
    <property type="molecule type" value="Genomic_DNA"/>
</dbReference>
<dbReference type="PANTHER" id="PTHR10357">
    <property type="entry name" value="ALPHA-AMYLASE FAMILY MEMBER"/>
    <property type="match status" value="1"/>
</dbReference>
<name>A0ABW2FTN1_9ACTN</name>
<evidence type="ECO:0000256" key="1">
    <source>
        <dbReference type="ARBA" id="ARBA00008061"/>
    </source>
</evidence>
<dbReference type="SMART" id="SM00642">
    <property type="entry name" value="Aamy"/>
    <property type="match status" value="1"/>
</dbReference>
<comment type="caution">
    <text evidence="3">The sequence shown here is derived from an EMBL/GenBank/DDBJ whole genome shotgun (WGS) entry which is preliminary data.</text>
</comment>
<gene>
    <name evidence="3" type="ORF">ACFQMG_09155</name>
</gene>
<proteinExistence type="inferred from homology"/>
<accession>A0ABW2FTN1</accession>
<reference evidence="4" key="1">
    <citation type="journal article" date="2019" name="Int. J. Syst. Evol. Microbiol.">
        <title>The Global Catalogue of Microorganisms (GCM) 10K type strain sequencing project: providing services to taxonomists for standard genome sequencing and annotation.</title>
        <authorList>
            <consortium name="The Broad Institute Genomics Platform"/>
            <consortium name="The Broad Institute Genome Sequencing Center for Infectious Disease"/>
            <person name="Wu L."/>
            <person name="Ma J."/>
        </authorList>
    </citation>
    <scope>NUCLEOTIDE SEQUENCE [LARGE SCALE GENOMIC DNA]</scope>
    <source>
        <strain evidence="4">CGMCC 1.12859</strain>
    </source>
</reference>
<keyword evidence="4" id="KW-1185">Reference proteome</keyword>
<dbReference type="InterPro" id="IPR006047">
    <property type="entry name" value="GH13_cat_dom"/>
</dbReference>
<dbReference type="Gene3D" id="3.20.20.80">
    <property type="entry name" value="Glycosidases"/>
    <property type="match status" value="2"/>
</dbReference>
<dbReference type="InterPro" id="IPR017853">
    <property type="entry name" value="GH"/>
</dbReference>
<feature type="domain" description="Glycosyl hydrolase family 13 catalytic" evidence="2">
    <location>
        <begin position="18"/>
        <end position="418"/>
    </location>
</feature>
<dbReference type="InterPro" id="IPR045857">
    <property type="entry name" value="O16G_dom_2"/>
</dbReference>
<dbReference type="GO" id="GO:0016787">
    <property type="term" value="F:hydrolase activity"/>
    <property type="evidence" value="ECO:0007669"/>
    <property type="project" value="UniProtKB-KW"/>
</dbReference>
<dbReference type="Gene3D" id="3.90.400.10">
    <property type="entry name" value="Oligo-1,6-glucosidase, Domain 2"/>
    <property type="match status" value="1"/>
</dbReference>